<dbReference type="Pfam" id="PF01327">
    <property type="entry name" value="Pep_deformylase"/>
    <property type="match status" value="1"/>
</dbReference>
<dbReference type="RefSeq" id="WP_039689177.1">
    <property type="nucleotide sequence ID" value="NZ_CP009302.1"/>
</dbReference>
<dbReference type="AlphaFoldDB" id="A0A0A8B406"/>
<dbReference type="Proteomes" id="UP000031121">
    <property type="component" value="Chromosome"/>
</dbReference>
<dbReference type="PANTHER" id="PTHR10458:SF22">
    <property type="entry name" value="PEPTIDE DEFORMYLASE"/>
    <property type="match status" value="1"/>
</dbReference>
<dbReference type="SUPFAM" id="SSF56420">
    <property type="entry name" value="Peptide deformylase"/>
    <property type="match status" value="1"/>
</dbReference>
<dbReference type="PANTHER" id="PTHR10458">
    <property type="entry name" value="PEPTIDE DEFORMYLASE"/>
    <property type="match status" value="1"/>
</dbReference>
<dbReference type="KEGG" id="cbac:JI75_04925"/>
<dbReference type="STRING" id="1531429.JI75_04925"/>
<organism evidence="2 3">
    <name type="scientific">Berryella intestinalis</name>
    <dbReference type="NCBI Taxonomy" id="1531429"/>
    <lineage>
        <taxon>Bacteria</taxon>
        <taxon>Bacillati</taxon>
        <taxon>Actinomycetota</taxon>
        <taxon>Coriobacteriia</taxon>
        <taxon>Eggerthellales</taxon>
        <taxon>Eggerthellaceae</taxon>
        <taxon>Berryella</taxon>
    </lineage>
</organism>
<sequence>MIKPLVKDVESLSVPCERASAADAGLAQDLLDTLASLDEAACLAANQIGEAKQVVVYLDSNDRPRVMFNPVLKRGLRPSRVEETCLSHEAPTKSTRFDQILVTFDELVDGALVPRKKELRGWTAQIVQHMIDHCKGKLV</sequence>
<dbReference type="InterPro" id="IPR036821">
    <property type="entry name" value="Peptide_deformylase_sf"/>
</dbReference>
<evidence type="ECO:0000256" key="1">
    <source>
        <dbReference type="ARBA" id="ARBA00010759"/>
    </source>
</evidence>
<reference evidence="2 3" key="2">
    <citation type="journal article" date="2015" name="Genome Announc.">
        <title>Complete Genome Sequence of Coriobacteriaceae Strain 68-1-3, a Novel Mucus-Degrading Isolate from the Swine Intestinal Tract.</title>
        <authorList>
            <person name="Looft T."/>
            <person name="Bayles D.O."/>
            <person name="Alt D.P."/>
            <person name="Stanton T.B."/>
        </authorList>
    </citation>
    <scope>NUCLEOTIDE SEQUENCE [LARGE SCALE GENOMIC DNA]</scope>
    <source>
        <strain evidence="2 3">68-1-3</strain>
    </source>
</reference>
<gene>
    <name evidence="2" type="ORF">JI75_04925</name>
</gene>
<dbReference type="PRINTS" id="PR01576">
    <property type="entry name" value="PDEFORMYLASE"/>
</dbReference>
<evidence type="ECO:0000313" key="3">
    <source>
        <dbReference type="Proteomes" id="UP000031121"/>
    </source>
</evidence>
<evidence type="ECO:0000313" key="2">
    <source>
        <dbReference type="EMBL" id="AJC12110.1"/>
    </source>
</evidence>
<dbReference type="Gene3D" id="3.90.45.10">
    <property type="entry name" value="Peptide deformylase"/>
    <property type="match status" value="1"/>
</dbReference>
<dbReference type="GO" id="GO:0042586">
    <property type="term" value="F:peptide deformylase activity"/>
    <property type="evidence" value="ECO:0007669"/>
    <property type="project" value="InterPro"/>
</dbReference>
<reference evidence="3" key="1">
    <citation type="submission" date="2014-08" db="EMBL/GenBank/DDBJ databases">
        <title>Coriobacteriaceae sp. complete genome.</title>
        <authorList>
            <person name="Looft T."/>
            <person name="Bayles D.O."/>
            <person name="Stanton T.B."/>
        </authorList>
    </citation>
    <scope>NUCLEOTIDE SEQUENCE [LARGE SCALE GENOMIC DNA]</scope>
    <source>
        <strain evidence="3">68-1-3</strain>
    </source>
</reference>
<protein>
    <submittedName>
        <fullName evidence="2">Formylmethionine deformylase</fullName>
    </submittedName>
</protein>
<keyword evidence="3" id="KW-1185">Reference proteome</keyword>
<name>A0A0A8B406_9ACTN</name>
<dbReference type="HOGENOM" id="CLU_061901_3_1_11"/>
<dbReference type="InterPro" id="IPR023635">
    <property type="entry name" value="Peptide_deformylase"/>
</dbReference>
<proteinExistence type="inferred from homology"/>
<dbReference type="EMBL" id="CP009302">
    <property type="protein sequence ID" value="AJC12110.1"/>
    <property type="molecule type" value="Genomic_DNA"/>
</dbReference>
<accession>A0A0A8B406</accession>
<comment type="similarity">
    <text evidence="1">Belongs to the polypeptide deformylase family.</text>
</comment>